<feature type="region of interest" description="Disordered" evidence="1">
    <location>
        <begin position="81"/>
        <end position="107"/>
    </location>
</feature>
<proteinExistence type="predicted"/>
<protein>
    <submittedName>
        <fullName evidence="2">Uncharacterized protein</fullName>
    </submittedName>
</protein>
<dbReference type="Proteomes" id="UP000826513">
    <property type="component" value="Chromosome 1"/>
</dbReference>
<reference evidence="2 4" key="1">
    <citation type="submission" date="2019-04" db="EMBL/GenBank/DDBJ databases">
        <title>Complete genome sequence of Agrobacterium larrymoorei CFBP5473.</title>
        <authorList>
            <person name="Haryono M."/>
            <person name="Chou L."/>
            <person name="Lin Y.-C."/>
            <person name="Lai E.-M."/>
            <person name="Kuo C.-H."/>
        </authorList>
    </citation>
    <scope>NUCLEOTIDE SEQUENCE [LARGE SCALE GENOMIC DNA]</scope>
    <source>
        <strain evidence="2 4">CFBP5473</strain>
    </source>
</reference>
<sequence length="107" mass="11830">MIEGEGSAAEWSDELDCLRFPVPGHGAACAMHRLAFKALLPETPSKERCLDYFHGNQASFLAAARSKIDLMNIPKNHSLHINSRDVRRASSAESAKGPARRCRVLDR</sequence>
<dbReference type="AlphaFoldDB" id="A0A4D7DLK0"/>
<name>A0A4D7DLK0_9HYPH</name>
<evidence type="ECO:0000313" key="3">
    <source>
        <dbReference type="EMBL" id="QYA06126.1"/>
    </source>
</evidence>
<dbReference type="Proteomes" id="UP000298545">
    <property type="component" value="Chromosome circular"/>
</dbReference>
<organism evidence="2 4">
    <name type="scientific">Agrobacterium larrymoorei</name>
    <dbReference type="NCBI Taxonomy" id="160699"/>
    <lineage>
        <taxon>Bacteria</taxon>
        <taxon>Pseudomonadati</taxon>
        <taxon>Pseudomonadota</taxon>
        <taxon>Alphaproteobacteria</taxon>
        <taxon>Hyphomicrobiales</taxon>
        <taxon>Rhizobiaceae</taxon>
        <taxon>Rhizobium/Agrobacterium group</taxon>
        <taxon>Agrobacterium</taxon>
    </lineage>
</organism>
<dbReference type="RefSeq" id="WP_027675600.1">
    <property type="nucleotide sequence ID" value="NZ_CP039691.1"/>
</dbReference>
<evidence type="ECO:0000313" key="2">
    <source>
        <dbReference type="EMBL" id="QCI98413.1"/>
    </source>
</evidence>
<dbReference type="EMBL" id="CP039691">
    <property type="protein sequence ID" value="QCI98413.1"/>
    <property type="molecule type" value="Genomic_DNA"/>
</dbReference>
<dbReference type="EMBL" id="CP072167">
    <property type="protein sequence ID" value="QYA06126.1"/>
    <property type="molecule type" value="Genomic_DNA"/>
</dbReference>
<accession>A0A4D7DLK0</accession>
<reference evidence="3 5" key="2">
    <citation type="submission" date="2021-03" db="EMBL/GenBank/DDBJ databases">
        <title>Rapid diversification of plasmids in a genus of pathogenic and nitrogen fixing bacteria.</title>
        <authorList>
            <person name="Weisberg A.J."/>
            <person name="Miller M."/>
            <person name="Ream W."/>
            <person name="Grunwald N.J."/>
            <person name="Chang J.H."/>
        </authorList>
    </citation>
    <scope>NUCLEOTIDE SEQUENCE [LARGE SCALE GENOMIC DNA]</scope>
    <source>
        <strain evidence="3 5">AF3.44</strain>
    </source>
</reference>
<gene>
    <name evidence="2" type="ORF">CFBP5473_11195</name>
    <name evidence="3" type="ORF">J5285_08530</name>
</gene>
<evidence type="ECO:0000313" key="5">
    <source>
        <dbReference type="Proteomes" id="UP000826513"/>
    </source>
</evidence>
<keyword evidence="5" id="KW-1185">Reference proteome</keyword>
<feature type="compositionally biased region" description="Basic residues" evidence="1">
    <location>
        <begin position="98"/>
        <end position="107"/>
    </location>
</feature>
<evidence type="ECO:0000313" key="4">
    <source>
        <dbReference type="Proteomes" id="UP000298545"/>
    </source>
</evidence>
<dbReference type="OrthoDB" id="7307007at2"/>
<dbReference type="KEGG" id="alf:CFBP5473_11195"/>
<dbReference type="STRING" id="1367849.GCA_000518585_02864"/>
<evidence type="ECO:0000256" key="1">
    <source>
        <dbReference type="SAM" id="MobiDB-lite"/>
    </source>
</evidence>